<dbReference type="AlphaFoldDB" id="A0A3A5KNQ3"/>
<reference evidence="1 2" key="1">
    <citation type="submission" date="2018-09" db="EMBL/GenBank/DDBJ databases">
        <title>Mesorhizobium carmichaelinearum sp. nov. isolated from Carmichaelinea spp. root nodules in New Zealand.</title>
        <authorList>
            <person name="De Meyer S.E."/>
        </authorList>
    </citation>
    <scope>NUCLEOTIDE SEQUENCE [LARGE SCALE GENOMIC DNA]</scope>
    <source>
        <strain evidence="1 2">ICMP19557</strain>
    </source>
</reference>
<dbReference type="EMBL" id="QZWZ01000016">
    <property type="protein sequence ID" value="RJT36133.1"/>
    <property type="molecule type" value="Genomic_DNA"/>
</dbReference>
<keyword evidence="2" id="KW-1185">Reference proteome</keyword>
<accession>A0A3A5KNQ3</accession>
<gene>
    <name evidence="1" type="ORF">D3227_20680</name>
</gene>
<dbReference type="SUPFAM" id="SSF53335">
    <property type="entry name" value="S-adenosyl-L-methionine-dependent methyltransferases"/>
    <property type="match status" value="1"/>
</dbReference>
<dbReference type="InterPro" id="IPR029063">
    <property type="entry name" value="SAM-dependent_MTases_sf"/>
</dbReference>
<proteinExistence type="predicted"/>
<comment type="caution">
    <text evidence="1">The sequence shown here is derived from an EMBL/GenBank/DDBJ whole genome shotgun (WGS) entry which is preliminary data.</text>
</comment>
<protein>
    <submittedName>
        <fullName evidence="1">Uncharacterized protein</fullName>
    </submittedName>
</protein>
<evidence type="ECO:0000313" key="1">
    <source>
        <dbReference type="EMBL" id="RJT36133.1"/>
    </source>
</evidence>
<organism evidence="1 2">
    <name type="scientific">Mesorhizobium waimense</name>
    <dbReference type="NCBI Taxonomy" id="1300307"/>
    <lineage>
        <taxon>Bacteria</taxon>
        <taxon>Pseudomonadati</taxon>
        <taxon>Pseudomonadota</taxon>
        <taxon>Alphaproteobacteria</taxon>
        <taxon>Hyphomicrobiales</taxon>
        <taxon>Phyllobacteriaceae</taxon>
        <taxon>Mesorhizobium</taxon>
    </lineage>
</organism>
<evidence type="ECO:0000313" key="2">
    <source>
        <dbReference type="Proteomes" id="UP000272706"/>
    </source>
</evidence>
<dbReference type="Proteomes" id="UP000272706">
    <property type="component" value="Unassembled WGS sequence"/>
</dbReference>
<sequence length="142" mass="16310">MRTIWHRLRPAPELIVPQKFNRNSHTVTSLMPAEDSGAWLLERMQRQIGLETLAASRLLDFGCVVRFSQAILNRRIPIGSYTGIDCFAEMIDFLRSAVRDPRFSCVILDARHPAYNPSGRPLSCETEFHFARMPLTSSRCFR</sequence>
<name>A0A3A5KNQ3_9HYPH</name>